<dbReference type="AlphaFoldDB" id="A0A120K272"/>
<dbReference type="InterPro" id="IPR051027">
    <property type="entry name" value="bZIP_transcription_factors"/>
</dbReference>
<comment type="similarity">
    <text evidence="2">Belongs to the bZIP family.</text>
</comment>
<evidence type="ECO:0000256" key="5">
    <source>
        <dbReference type="ARBA" id="ARBA00023163"/>
    </source>
</evidence>
<dbReference type="PROSITE" id="PS00036">
    <property type="entry name" value="BZIP_BASIC"/>
    <property type="match status" value="1"/>
</dbReference>
<name>A0A120K272_9SACH</name>
<gene>
    <name evidence="10" type="ORF">AW171_hschr42545</name>
</gene>
<dbReference type="GO" id="GO:0001228">
    <property type="term" value="F:DNA-binding transcription activator activity, RNA polymerase II-specific"/>
    <property type="evidence" value="ECO:0007669"/>
    <property type="project" value="UniProtKB-ARBA"/>
</dbReference>
<sequence>MSNGVGRAERDDLNQGLSVNGQNGIISLDGRILSEEADVSRVARCGFSEIVSQMVNSNCGELPDNTQRASVESTSLPASSTQERYGGHEAAKLASNVVSESTSEDPLFPYFQPFGMDVGKVPVTSPPIFQSSMAAYNSVPTRRRVSLSNGQICQIGQYMDDEDFIGRIYDLQPPPLPQRQRARPATKIQMRSSLHDHARPHPVASPSSHHSEFSEGSQDYQQTETPDSTLANIPQQQHIQPFVHDMVPATPQDGMMRDALRPSNIRYEQNSKVPGTAAWKRARLLERNRIAASKCRQRKKIVQQQMQNEVDNLTKENRVIKRKLEYYEKLVNKFKVFIELHMESCGGSKDNFKVVEELLKIDHNFDDADDYTTFREDKNYPTSNKGP</sequence>
<evidence type="ECO:0000256" key="3">
    <source>
        <dbReference type="ARBA" id="ARBA00023015"/>
    </source>
</evidence>
<dbReference type="CDD" id="cd14687">
    <property type="entry name" value="bZIP_ATF2"/>
    <property type="match status" value="1"/>
</dbReference>
<evidence type="ECO:0000256" key="6">
    <source>
        <dbReference type="ARBA" id="ARBA00023242"/>
    </source>
</evidence>
<keyword evidence="3" id="KW-0805">Transcription regulation</keyword>
<dbReference type="EMBL" id="CP014244">
    <property type="protein sequence ID" value="AMD20643.1"/>
    <property type="molecule type" value="Genomic_DNA"/>
</dbReference>
<dbReference type="InterPro" id="IPR004827">
    <property type="entry name" value="bZIP"/>
</dbReference>
<dbReference type="GO" id="GO:0005634">
    <property type="term" value="C:nucleus"/>
    <property type="evidence" value="ECO:0007669"/>
    <property type="project" value="UniProtKB-SubCell"/>
</dbReference>
<evidence type="ECO:0000256" key="1">
    <source>
        <dbReference type="ARBA" id="ARBA00004123"/>
    </source>
</evidence>
<keyword evidence="11" id="KW-1185">Reference proteome</keyword>
<dbReference type="InterPro" id="IPR046347">
    <property type="entry name" value="bZIP_sf"/>
</dbReference>
<dbReference type="Proteomes" id="UP000243052">
    <property type="component" value="Chromosome iv"/>
</dbReference>
<reference evidence="10 11" key="1">
    <citation type="submission" date="2016-01" db="EMBL/GenBank/DDBJ databases">
        <title>Genome sequence of the yeast Holleya sinecauda.</title>
        <authorList>
            <person name="Dietrich F.S."/>
        </authorList>
    </citation>
    <scope>NUCLEOTIDE SEQUENCE [LARGE SCALE GENOMIC DNA]</scope>
    <source>
        <strain evidence="10 11">ATCC 58844</strain>
    </source>
</reference>
<dbReference type="PANTHER" id="PTHR19304">
    <property type="entry name" value="CYCLIC-AMP RESPONSE ELEMENT BINDING PROTEIN"/>
    <property type="match status" value="1"/>
</dbReference>
<evidence type="ECO:0000313" key="10">
    <source>
        <dbReference type="EMBL" id="AMD20643.1"/>
    </source>
</evidence>
<dbReference type="Pfam" id="PF00170">
    <property type="entry name" value="bZIP_1"/>
    <property type="match status" value="1"/>
</dbReference>
<keyword evidence="7" id="KW-0175">Coiled coil</keyword>
<dbReference type="STRING" id="45286.A0A120K272"/>
<evidence type="ECO:0000256" key="8">
    <source>
        <dbReference type="SAM" id="MobiDB-lite"/>
    </source>
</evidence>
<feature type="region of interest" description="Disordered" evidence="8">
    <location>
        <begin position="169"/>
        <end position="227"/>
    </location>
</feature>
<proteinExistence type="inferred from homology"/>
<comment type="subcellular location">
    <subcellularLocation>
        <location evidence="1">Nucleus</location>
    </subcellularLocation>
</comment>
<feature type="domain" description="BZIP" evidence="9">
    <location>
        <begin position="280"/>
        <end position="341"/>
    </location>
</feature>
<feature type="compositionally biased region" description="Polar residues" evidence="8">
    <location>
        <begin position="214"/>
        <end position="227"/>
    </location>
</feature>
<organism evidence="10 11">
    <name type="scientific">Eremothecium sinecaudum</name>
    <dbReference type="NCBI Taxonomy" id="45286"/>
    <lineage>
        <taxon>Eukaryota</taxon>
        <taxon>Fungi</taxon>
        <taxon>Dikarya</taxon>
        <taxon>Ascomycota</taxon>
        <taxon>Saccharomycotina</taxon>
        <taxon>Saccharomycetes</taxon>
        <taxon>Saccharomycetales</taxon>
        <taxon>Saccharomycetaceae</taxon>
        <taxon>Eremothecium</taxon>
    </lineage>
</organism>
<evidence type="ECO:0000256" key="4">
    <source>
        <dbReference type="ARBA" id="ARBA00023125"/>
    </source>
</evidence>
<dbReference type="Gene3D" id="1.20.5.170">
    <property type="match status" value="1"/>
</dbReference>
<dbReference type="SUPFAM" id="SSF57959">
    <property type="entry name" value="Leucine zipper domain"/>
    <property type="match status" value="1"/>
</dbReference>
<accession>A0A120K272</accession>
<keyword evidence="4" id="KW-0238">DNA-binding</keyword>
<dbReference type="GO" id="GO:0043565">
    <property type="term" value="F:sequence-specific DNA binding"/>
    <property type="evidence" value="ECO:0007669"/>
    <property type="project" value="UniProtKB-ARBA"/>
</dbReference>
<evidence type="ECO:0000259" key="9">
    <source>
        <dbReference type="PROSITE" id="PS50217"/>
    </source>
</evidence>
<dbReference type="FunFam" id="1.20.5.170:FF:000053">
    <property type="entry name" value="BZIP transcription factor AtfA"/>
    <property type="match status" value="1"/>
</dbReference>
<dbReference type="PROSITE" id="PS50217">
    <property type="entry name" value="BZIP"/>
    <property type="match status" value="1"/>
</dbReference>
<protein>
    <submittedName>
        <fullName evidence="10">HDL101Cp</fullName>
    </submittedName>
</protein>
<dbReference type="OrthoDB" id="295274at2759"/>
<dbReference type="RefSeq" id="XP_017987639.1">
    <property type="nucleotide sequence ID" value="XM_018131783.1"/>
</dbReference>
<keyword evidence="5" id="KW-0804">Transcription</keyword>
<dbReference type="SMART" id="SM00338">
    <property type="entry name" value="BRLZ"/>
    <property type="match status" value="1"/>
</dbReference>
<evidence type="ECO:0000256" key="2">
    <source>
        <dbReference type="ARBA" id="ARBA00007163"/>
    </source>
</evidence>
<dbReference type="GeneID" id="28723898"/>
<evidence type="ECO:0000256" key="7">
    <source>
        <dbReference type="SAM" id="Coils"/>
    </source>
</evidence>
<evidence type="ECO:0000313" key="11">
    <source>
        <dbReference type="Proteomes" id="UP000243052"/>
    </source>
</evidence>
<keyword evidence="6" id="KW-0539">Nucleus</keyword>
<feature type="coiled-coil region" evidence="7">
    <location>
        <begin position="296"/>
        <end position="330"/>
    </location>
</feature>